<proteinExistence type="predicted"/>
<accession>A0ABV5FWT5</accession>
<feature type="compositionally biased region" description="Basic and acidic residues" evidence="1">
    <location>
        <begin position="168"/>
        <end position="178"/>
    </location>
</feature>
<feature type="compositionally biased region" description="Pro residues" evidence="1">
    <location>
        <begin position="71"/>
        <end position="81"/>
    </location>
</feature>
<dbReference type="Proteomes" id="UP001589575">
    <property type="component" value="Unassembled WGS sequence"/>
</dbReference>
<feature type="compositionally biased region" description="Low complexity" evidence="1">
    <location>
        <begin position="107"/>
        <end position="119"/>
    </location>
</feature>
<dbReference type="EMBL" id="JBHMFI010000001">
    <property type="protein sequence ID" value="MFB9071137.1"/>
    <property type="molecule type" value="Genomic_DNA"/>
</dbReference>
<gene>
    <name evidence="2" type="ORF">ACFFX0_07990</name>
</gene>
<feature type="region of interest" description="Disordered" evidence="1">
    <location>
        <begin position="1"/>
        <end position="215"/>
    </location>
</feature>
<reference evidence="2 3" key="1">
    <citation type="submission" date="2024-09" db="EMBL/GenBank/DDBJ databases">
        <authorList>
            <person name="Sun Q."/>
            <person name="Mori K."/>
        </authorList>
    </citation>
    <scope>NUCLEOTIDE SEQUENCE [LARGE SCALE GENOMIC DNA]</scope>
    <source>
        <strain evidence="2 3">CCM 7609</strain>
    </source>
</reference>
<protein>
    <submittedName>
        <fullName evidence="2">Uncharacterized protein</fullName>
    </submittedName>
</protein>
<sequence length="215" mass="23388">MPATPLRRWRPSMRGPTSAGPRRPWPRPGMTTRRMHRGRPPDPWPAPSWATSRRGRSAPATPQATMSPRTPSRPHPAPQPSRRPHRERRRQHLPILRFPGVPEGRRPVAARGPADPPRGAEGGHRNLLGGPQHQAAGHVPQAPCPGRLPVHSGGSGQDPQEAPAAAGGRRDFRCGPGREHRRHPGRGSQVHRTAQCGPAAVDHQLSQLLDHASAQ</sequence>
<evidence type="ECO:0000313" key="3">
    <source>
        <dbReference type="Proteomes" id="UP001589575"/>
    </source>
</evidence>
<organism evidence="2 3">
    <name type="scientific">Citricoccus parietis</name>
    <dbReference type="NCBI Taxonomy" id="592307"/>
    <lineage>
        <taxon>Bacteria</taxon>
        <taxon>Bacillati</taxon>
        <taxon>Actinomycetota</taxon>
        <taxon>Actinomycetes</taxon>
        <taxon>Micrococcales</taxon>
        <taxon>Micrococcaceae</taxon>
        <taxon>Citricoccus</taxon>
    </lineage>
</organism>
<feature type="compositionally biased region" description="Polar residues" evidence="1">
    <location>
        <begin position="60"/>
        <end position="70"/>
    </location>
</feature>
<evidence type="ECO:0000256" key="1">
    <source>
        <dbReference type="SAM" id="MobiDB-lite"/>
    </source>
</evidence>
<keyword evidence="3" id="KW-1185">Reference proteome</keyword>
<feature type="compositionally biased region" description="Basic residues" evidence="1">
    <location>
        <begin position="82"/>
        <end position="92"/>
    </location>
</feature>
<name>A0ABV5FWT5_9MICC</name>
<comment type="caution">
    <text evidence="2">The sequence shown here is derived from an EMBL/GenBank/DDBJ whole genome shotgun (WGS) entry which is preliminary data.</text>
</comment>
<evidence type="ECO:0000313" key="2">
    <source>
        <dbReference type="EMBL" id="MFB9071137.1"/>
    </source>
</evidence>